<keyword evidence="2" id="KW-1185">Reference proteome</keyword>
<evidence type="ECO:0000313" key="2">
    <source>
        <dbReference type="Proteomes" id="UP000549394"/>
    </source>
</evidence>
<dbReference type="EMBL" id="CAJFCJ010000004">
    <property type="protein sequence ID" value="CAD5114001.1"/>
    <property type="molecule type" value="Genomic_DNA"/>
</dbReference>
<organism evidence="1 2">
    <name type="scientific">Dimorphilus gyrociliatus</name>
    <dbReference type="NCBI Taxonomy" id="2664684"/>
    <lineage>
        <taxon>Eukaryota</taxon>
        <taxon>Metazoa</taxon>
        <taxon>Spiralia</taxon>
        <taxon>Lophotrochozoa</taxon>
        <taxon>Annelida</taxon>
        <taxon>Polychaeta</taxon>
        <taxon>Polychaeta incertae sedis</taxon>
        <taxon>Dinophilidae</taxon>
        <taxon>Dimorphilus</taxon>
    </lineage>
</organism>
<comment type="caution">
    <text evidence="1">The sequence shown here is derived from an EMBL/GenBank/DDBJ whole genome shotgun (WGS) entry which is preliminary data.</text>
</comment>
<name>A0A7I8VCX7_9ANNE</name>
<dbReference type="Proteomes" id="UP000549394">
    <property type="component" value="Unassembled WGS sequence"/>
</dbReference>
<protein>
    <submittedName>
        <fullName evidence="1">DgyrCDS3165</fullName>
    </submittedName>
</protein>
<gene>
    <name evidence="1" type="ORF">DGYR_LOCUS2894</name>
</gene>
<dbReference type="AlphaFoldDB" id="A0A7I8VCX7"/>
<sequence length="251" mass="28923">MLGKSEKDAQLAASFVILYQVLPNLQKTDIFNFDGLNENLQQASFSEIYDNNKREAIDKDKNLRDSKNFLELNAKLESYCGDVIQSRRVRIMQKHYGIGHMKLSGIKDSKSHWILSNNGQYLIKVISHLKSPRSSNSDKTPPRIDLKDISQVNNFKSESFTIKIRSAEAKCSYIELVMHFRNDQICKAWFYGLESIIRRENIIVDDEGREELHQLILNEIQVRLMTLDLYSLEAPECTANVTPPPPDPLFD</sequence>
<proteinExistence type="predicted"/>
<accession>A0A7I8VCX7</accession>
<evidence type="ECO:0000313" key="1">
    <source>
        <dbReference type="EMBL" id="CAD5114001.1"/>
    </source>
</evidence>
<reference evidence="1 2" key="1">
    <citation type="submission" date="2020-08" db="EMBL/GenBank/DDBJ databases">
        <authorList>
            <person name="Hejnol A."/>
        </authorList>
    </citation>
    <scope>NUCLEOTIDE SEQUENCE [LARGE SCALE GENOMIC DNA]</scope>
</reference>